<evidence type="ECO:0000256" key="1">
    <source>
        <dbReference type="SAM" id="MobiDB-lite"/>
    </source>
</evidence>
<accession>A0A1D1YJ83</accession>
<sequence length="132" mass="14794">QNRNRFVFEGRAGRSSVPFPMDDRHSWQAPNPTATVGSVDSAVRSLVGRWERRQRWEHLLGCYPPSPPPRPDPSRSPWRTRLARFLESTPVHVATIALILVDLALTALDLSSSLVSCSRGDRGHEEGRAEKV</sequence>
<evidence type="ECO:0000313" key="2">
    <source>
        <dbReference type="EMBL" id="JAT54697.1"/>
    </source>
</evidence>
<feature type="compositionally biased region" description="Polar residues" evidence="1">
    <location>
        <begin position="28"/>
        <end position="38"/>
    </location>
</feature>
<feature type="non-terminal residue" evidence="2">
    <location>
        <position position="132"/>
    </location>
</feature>
<feature type="region of interest" description="Disordered" evidence="1">
    <location>
        <begin position="19"/>
        <end position="38"/>
    </location>
</feature>
<dbReference type="AlphaFoldDB" id="A0A1D1YJ83"/>
<gene>
    <name evidence="2" type="primary">ODA9</name>
    <name evidence="2" type="ORF">g.25636</name>
</gene>
<dbReference type="EMBL" id="GDJX01013239">
    <property type="protein sequence ID" value="JAT54697.1"/>
    <property type="molecule type" value="Transcribed_RNA"/>
</dbReference>
<keyword evidence="2" id="KW-0969">Cilium</keyword>
<keyword evidence="2" id="KW-0966">Cell projection</keyword>
<organism evidence="2">
    <name type="scientific">Anthurium amnicola</name>
    <dbReference type="NCBI Taxonomy" id="1678845"/>
    <lineage>
        <taxon>Eukaryota</taxon>
        <taxon>Viridiplantae</taxon>
        <taxon>Streptophyta</taxon>
        <taxon>Embryophyta</taxon>
        <taxon>Tracheophyta</taxon>
        <taxon>Spermatophyta</taxon>
        <taxon>Magnoliopsida</taxon>
        <taxon>Liliopsida</taxon>
        <taxon>Araceae</taxon>
        <taxon>Pothoideae</taxon>
        <taxon>Potheae</taxon>
        <taxon>Anthurium</taxon>
    </lineage>
</organism>
<feature type="non-terminal residue" evidence="2">
    <location>
        <position position="1"/>
    </location>
</feature>
<proteinExistence type="predicted"/>
<reference evidence="2" key="1">
    <citation type="submission" date="2015-07" db="EMBL/GenBank/DDBJ databases">
        <title>Transcriptome Assembly of Anthurium amnicola.</title>
        <authorList>
            <person name="Suzuki J."/>
        </authorList>
    </citation>
    <scope>NUCLEOTIDE SEQUENCE</scope>
</reference>
<name>A0A1D1YJ83_9ARAE</name>
<keyword evidence="2" id="KW-0282">Flagellum</keyword>
<protein>
    <submittedName>
        <fullName evidence="2">Dynein, intermediate chain, flagellar outer arm</fullName>
    </submittedName>
</protein>